<comment type="caution">
    <text evidence="2">The sequence shown here is derived from an EMBL/GenBank/DDBJ whole genome shotgun (WGS) entry which is preliminary data.</text>
</comment>
<name>A0A9Q1M7X7_9SOLA</name>
<evidence type="ECO:0000313" key="2">
    <source>
        <dbReference type="EMBL" id="KAJ8553789.1"/>
    </source>
</evidence>
<dbReference type="Proteomes" id="UP001152561">
    <property type="component" value="Unassembled WGS sequence"/>
</dbReference>
<dbReference type="AlphaFoldDB" id="A0A9Q1M7X7"/>
<keyword evidence="3" id="KW-1185">Reference proteome</keyword>
<reference evidence="3" key="1">
    <citation type="journal article" date="2023" name="Proc. Natl. Acad. Sci. U.S.A.">
        <title>Genomic and structural basis for evolution of tropane alkaloid biosynthesis.</title>
        <authorList>
            <person name="Wanga Y.-J."/>
            <person name="Taina T."/>
            <person name="Yua J.-Y."/>
            <person name="Lia J."/>
            <person name="Xua B."/>
            <person name="Chenc J."/>
            <person name="D'Auriad J.C."/>
            <person name="Huanga J.-P."/>
            <person name="Huanga S.-X."/>
        </authorList>
    </citation>
    <scope>NUCLEOTIDE SEQUENCE [LARGE SCALE GENOMIC DNA]</scope>
    <source>
        <strain evidence="3">cv. KIB-2019</strain>
    </source>
</reference>
<proteinExistence type="predicted"/>
<protein>
    <submittedName>
        <fullName evidence="2">Uncharacterized protein</fullName>
    </submittedName>
</protein>
<keyword evidence="1" id="KW-0472">Membrane</keyword>
<organism evidence="2 3">
    <name type="scientific">Anisodus acutangulus</name>
    <dbReference type="NCBI Taxonomy" id="402998"/>
    <lineage>
        <taxon>Eukaryota</taxon>
        <taxon>Viridiplantae</taxon>
        <taxon>Streptophyta</taxon>
        <taxon>Embryophyta</taxon>
        <taxon>Tracheophyta</taxon>
        <taxon>Spermatophyta</taxon>
        <taxon>Magnoliopsida</taxon>
        <taxon>eudicotyledons</taxon>
        <taxon>Gunneridae</taxon>
        <taxon>Pentapetalae</taxon>
        <taxon>asterids</taxon>
        <taxon>lamiids</taxon>
        <taxon>Solanales</taxon>
        <taxon>Solanaceae</taxon>
        <taxon>Solanoideae</taxon>
        <taxon>Hyoscyameae</taxon>
        <taxon>Anisodus</taxon>
    </lineage>
</organism>
<feature type="transmembrane region" description="Helical" evidence="1">
    <location>
        <begin position="72"/>
        <end position="95"/>
    </location>
</feature>
<dbReference type="EMBL" id="JAJAGQ010000009">
    <property type="protein sequence ID" value="KAJ8553789.1"/>
    <property type="molecule type" value="Genomic_DNA"/>
</dbReference>
<sequence length="145" mass="17003">MLLSTLCFCTRATLDASFCVRVLFLVIVEFATIQPLWRYFEGFWVSYMVDSLHRMLFHYVFSFLDNYVFRDVFPVCIPLIVLVQVIPILEFVLFFHRLYYETRDGKWVGLVGFDLVENGLNKNGLGFNLPIFYVDKYVLGVDVAI</sequence>
<keyword evidence="1" id="KW-0812">Transmembrane</keyword>
<gene>
    <name evidence="2" type="ORF">K7X08_024467</name>
</gene>
<accession>A0A9Q1M7X7</accession>
<evidence type="ECO:0000313" key="3">
    <source>
        <dbReference type="Proteomes" id="UP001152561"/>
    </source>
</evidence>
<keyword evidence="1" id="KW-1133">Transmembrane helix</keyword>
<feature type="transmembrane region" description="Helical" evidence="1">
    <location>
        <begin position="12"/>
        <end position="37"/>
    </location>
</feature>
<evidence type="ECO:0000256" key="1">
    <source>
        <dbReference type="SAM" id="Phobius"/>
    </source>
</evidence>